<evidence type="ECO:0000313" key="2">
    <source>
        <dbReference type="EMBL" id="PWV81207.1"/>
    </source>
</evidence>
<dbReference type="AlphaFoldDB" id="A0A317P1A1"/>
<keyword evidence="3" id="KW-1185">Reference proteome</keyword>
<organism evidence="2 3">
    <name type="scientific">Nocardia neocaledoniensis</name>
    <dbReference type="NCBI Taxonomy" id="236511"/>
    <lineage>
        <taxon>Bacteria</taxon>
        <taxon>Bacillati</taxon>
        <taxon>Actinomycetota</taxon>
        <taxon>Actinomycetes</taxon>
        <taxon>Mycobacteriales</taxon>
        <taxon>Nocardiaceae</taxon>
        <taxon>Nocardia</taxon>
    </lineage>
</organism>
<dbReference type="Gene3D" id="3.40.50.1820">
    <property type="entry name" value="alpha/beta hydrolase"/>
    <property type="match status" value="1"/>
</dbReference>
<comment type="caution">
    <text evidence="2">The sequence shown here is derived from an EMBL/GenBank/DDBJ whole genome shotgun (WGS) entry which is preliminary data.</text>
</comment>
<dbReference type="InterPro" id="IPR029058">
    <property type="entry name" value="AB_hydrolase_fold"/>
</dbReference>
<dbReference type="InterPro" id="IPR050309">
    <property type="entry name" value="Type-B_Carboxylest/Lipase"/>
</dbReference>
<protein>
    <submittedName>
        <fullName evidence="2">Carboxylesterase family protein</fullName>
    </submittedName>
</protein>
<dbReference type="SUPFAM" id="SSF53474">
    <property type="entry name" value="alpha/beta-Hydrolases"/>
    <property type="match status" value="1"/>
</dbReference>
<name>A0A317P1A1_9NOCA</name>
<dbReference type="Proteomes" id="UP000246410">
    <property type="component" value="Unassembled WGS sequence"/>
</dbReference>
<dbReference type="PANTHER" id="PTHR11559">
    <property type="entry name" value="CARBOXYLESTERASE"/>
    <property type="match status" value="1"/>
</dbReference>
<gene>
    <name evidence="2" type="ORF">DFR69_101547</name>
</gene>
<reference evidence="2 3" key="1">
    <citation type="submission" date="2018-05" db="EMBL/GenBank/DDBJ databases">
        <title>Genomic Encyclopedia of Type Strains, Phase IV (KMG-IV): sequencing the most valuable type-strain genomes for metagenomic binning, comparative biology and taxonomic classification.</title>
        <authorList>
            <person name="Goeker M."/>
        </authorList>
    </citation>
    <scope>NUCLEOTIDE SEQUENCE [LARGE SCALE GENOMIC DNA]</scope>
    <source>
        <strain evidence="2 3">DSM 44717</strain>
    </source>
</reference>
<dbReference type="Pfam" id="PF00135">
    <property type="entry name" value="COesterase"/>
    <property type="match status" value="1"/>
</dbReference>
<evidence type="ECO:0000259" key="1">
    <source>
        <dbReference type="Pfam" id="PF00135"/>
    </source>
</evidence>
<accession>A0A317P1A1</accession>
<dbReference type="InterPro" id="IPR002018">
    <property type="entry name" value="CarbesteraseB"/>
</dbReference>
<feature type="domain" description="Carboxylesterase type B" evidence="1">
    <location>
        <begin position="68"/>
        <end position="249"/>
    </location>
</feature>
<dbReference type="EMBL" id="QGTL01000001">
    <property type="protein sequence ID" value="PWV81207.1"/>
    <property type="molecule type" value="Genomic_DNA"/>
</dbReference>
<evidence type="ECO:0000313" key="3">
    <source>
        <dbReference type="Proteomes" id="UP000246410"/>
    </source>
</evidence>
<proteinExistence type="predicted"/>
<sequence>MQSGNGAVGADPQDARLVAAALAAELDIAPTAAAFGELGPDQLRTTQNAVALAMMTDPDPRRWGASVIQQGMGIMSLFPVIDDDIVPGAPTEVLAAHPERAVPLIAGTTADEFRFFTVPTGITAAVTADTLPLVLTRYGIDPAVARTYSTHRPDATPAEIFNAILTDWCFRAGTVDFATANAAAAPTHMYEFAWPTGLPDLGACHVLEVPFVFDVLADAHSITGPNPPQALADEIHTAWVRFATDGDPGWPAFEPDTKLVRLFDTPESSTVADPRAAELDALRQTIA</sequence>